<accession>A0ABW9XFU7</accession>
<evidence type="ECO:0000313" key="2">
    <source>
        <dbReference type="Proteomes" id="UP000753724"/>
    </source>
</evidence>
<comment type="caution">
    <text evidence="1">The sequence shown here is derived from an EMBL/GenBank/DDBJ whole genome shotgun (WGS) entry which is preliminary data.</text>
</comment>
<dbReference type="InterPro" id="IPR025127">
    <property type="entry name" value="DUF4054"/>
</dbReference>
<evidence type="ECO:0000313" key="1">
    <source>
        <dbReference type="EMBL" id="NBC37358.1"/>
    </source>
</evidence>
<sequence length="108" mass="11127">MSAASDEAVTLWLAEAAVDCATFPEAIRARAEMAYAAHRLVEVGVVAGAVPAGVTSFKSGTFSATVADAAASRTGFAATAYGQEFITLRRRAFAGPRLAWTPPAGMDC</sequence>
<dbReference type="Proteomes" id="UP000753724">
    <property type="component" value="Unassembled WGS sequence"/>
</dbReference>
<organism evidence="1 2">
    <name type="scientific">Novosphingobium ovatum</name>
    <dbReference type="NCBI Taxonomy" id="1908523"/>
    <lineage>
        <taxon>Bacteria</taxon>
        <taxon>Pseudomonadati</taxon>
        <taxon>Pseudomonadota</taxon>
        <taxon>Alphaproteobacteria</taxon>
        <taxon>Sphingomonadales</taxon>
        <taxon>Sphingomonadaceae</taxon>
        <taxon>Novosphingobium</taxon>
    </lineage>
</organism>
<keyword evidence="2" id="KW-1185">Reference proteome</keyword>
<dbReference type="EMBL" id="JAAAPO010000005">
    <property type="protein sequence ID" value="NBC37358.1"/>
    <property type="molecule type" value="Genomic_DNA"/>
</dbReference>
<reference evidence="2" key="1">
    <citation type="submission" date="2020-01" db="EMBL/GenBank/DDBJ databases">
        <title>Sphingomonas sp. strain CSW-10.</title>
        <authorList>
            <person name="Chen W.-M."/>
        </authorList>
    </citation>
    <scope>NUCLEOTIDE SEQUENCE [LARGE SCALE GENOMIC DNA]</scope>
    <source>
        <strain evidence="2">FSY-8</strain>
    </source>
</reference>
<protein>
    <submittedName>
        <fullName evidence="1">DUF4054 domain-containing protein</fullName>
    </submittedName>
</protein>
<gene>
    <name evidence="1" type="ORF">GTZ99_12435</name>
</gene>
<name>A0ABW9XFU7_9SPHN</name>
<proteinExistence type="predicted"/>
<dbReference type="Pfam" id="PF13262">
    <property type="entry name" value="DUF4054"/>
    <property type="match status" value="1"/>
</dbReference>